<dbReference type="OrthoDB" id="19542at2"/>
<dbReference type="SUPFAM" id="SSF56935">
    <property type="entry name" value="Porins"/>
    <property type="match status" value="1"/>
</dbReference>
<dbReference type="RefSeq" id="WP_007105269.1">
    <property type="nucleotide sequence ID" value="NZ_BAER01000064.1"/>
</dbReference>
<dbReference type="AlphaFoldDB" id="K6ZBK2"/>
<evidence type="ECO:0000313" key="2">
    <source>
        <dbReference type="Proteomes" id="UP000006322"/>
    </source>
</evidence>
<accession>K6ZBK2</accession>
<reference evidence="2" key="1">
    <citation type="journal article" date="2014" name="Environ. Microbiol.">
        <title>Comparative genomics of the marine bacterial genus Glaciecola reveals the high degree of genomic diversity and genomic characteristic for cold adaptation.</title>
        <authorList>
            <person name="Qin Q.L."/>
            <person name="Xie B.B."/>
            <person name="Yu Y."/>
            <person name="Shu Y.L."/>
            <person name="Rong J.C."/>
            <person name="Zhang Y.J."/>
            <person name="Zhao D.L."/>
            <person name="Chen X.L."/>
            <person name="Zhang X.Y."/>
            <person name="Chen B."/>
            <person name="Zhou B.C."/>
            <person name="Zhang Y.Z."/>
        </authorList>
    </citation>
    <scope>NUCLEOTIDE SEQUENCE [LARGE SCALE GENOMIC DNA]</scope>
    <source>
        <strain evidence="2">LMG 21857</strain>
    </source>
</reference>
<gene>
    <name evidence="1" type="ORF">GPLA_2593</name>
</gene>
<proteinExistence type="predicted"/>
<dbReference type="InterPro" id="IPR010344">
    <property type="entry name" value="YbjH"/>
</dbReference>
<dbReference type="EMBL" id="BAER01000064">
    <property type="protein sequence ID" value="GAC33491.1"/>
    <property type="molecule type" value="Genomic_DNA"/>
</dbReference>
<sequence>MPLSNTIKNKHKMPLQWLTIASFFSCSIAYGQENSANSLDDWNISPVGSSLMVHGGTGLIQTPTSRMLAEGDLRVSYTDNDEYRFWSATLQLFPWMQATVRYTDVRNRPYSIFPGFSGNQTLKDKGIDAKFRLLKESYYLPELSVGFRDFGGTGFFESEFIGLSKQVGDINFHINMGWGYLGTSGNVSNPFCEVSDSYCNRPGGFTGNGGKIDYQRFFKGPASVFGGIEYQTPWAPLRLKVEYEGNNYLTDRAGALEQDSNWNFGAAYRWNNFDFSVNYQRGNTIGFGINYNFNLHQLSQLKFDPPPRELAAKPKATVIDDVNLARMNLHLYSEAGFITTSSDVNEQQVTLYGQQISYRDTDEAIQRMGRIMASELPESVKSYKVVNTNGSVPIVETLVNADEFKKQARYETIEPDIKSTYQRQDLQAETLANYDPANTSGFFTGIETFWIQTFGNPEDFYLYQAGVLLNGGYSFNGKTSVAGTLKVNLFENFDKFNFTTDGAASTLPRVRTNVREYVSDRNVTLENLYLHWNDRIAPNLYAQVYGGYLEAMYGGVGGELLYRPVDSNIAFGFDINYVQQRSYRDDFEFFDYKVLTGHANIYWKPSFLPDTQLTFNIGQYLAKDKGVTVDFAKRFDSGIVVGAFASITNVSADEYGEGSFTKGFYLSIPFDLFSLKSSKGRGQLPWIPIARDGGQPLIRPVTLYNTTDERSPFSR</sequence>
<dbReference type="Pfam" id="PF06082">
    <property type="entry name" value="YjbH"/>
    <property type="match status" value="1"/>
</dbReference>
<protein>
    <submittedName>
        <fullName evidence="1">Uncharacterized protein</fullName>
    </submittedName>
</protein>
<name>K6ZBK2_9ALTE</name>
<organism evidence="1 2">
    <name type="scientific">Paraglaciecola polaris LMG 21857</name>
    <dbReference type="NCBI Taxonomy" id="1129793"/>
    <lineage>
        <taxon>Bacteria</taxon>
        <taxon>Pseudomonadati</taxon>
        <taxon>Pseudomonadota</taxon>
        <taxon>Gammaproteobacteria</taxon>
        <taxon>Alteromonadales</taxon>
        <taxon>Alteromonadaceae</taxon>
        <taxon>Paraglaciecola</taxon>
    </lineage>
</organism>
<keyword evidence="2" id="KW-1185">Reference proteome</keyword>
<comment type="caution">
    <text evidence="1">The sequence shown here is derived from an EMBL/GenBank/DDBJ whole genome shotgun (WGS) entry which is preliminary data.</text>
</comment>
<dbReference type="Proteomes" id="UP000006322">
    <property type="component" value="Unassembled WGS sequence"/>
</dbReference>
<dbReference type="STRING" id="1129793.GPLA_2593"/>
<evidence type="ECO:0000313" key="1">
    <source>
        <dbReference type="EMBL" id="GAC33491.1"/>
    </source>
</evidence>